<dbReference type="Gene3D" id="2.30.30.30">
    <property type="match status" value="1"/>
</dbReference>
<evidence type="ECO:0000256" key="3">
    <source>
        <dbReference type="ARBA" id="ARBA00023274"/>
    </source>
</evidence>
<dbReference type="InterPro" id="IPR012340">
    <property type="entry name" value="NA-bd_OB-fold"/>
</dbReference>
<evidence type="ECO:0000256" key="2">
    <source>
        <dbReference type="ARBA" id="ARBA00022980"/>
    </source>
</evidence>
<organism evidence="6 7">
    <name type="scientific">Meloidogyne graminicola</name>
    <dbReference type="NCBI Taxonomy" id="189291"/>
    <lineage>
        <taxon>Eukaryota</taxon>
        <taxon>Metazoa</taxon>
        <taxon>Ecdysozoa</taxon>
        <taxon>Nematoda</taxon>
        <taxon>Chromadorea</taxon>
        <taxon>Rhabditida</taxon>
        <taxon>Tylenchina</taxon>
        <taxon>Tylenchomorpha</taxon>
        <taxon>Tylenchoidea</taxon>
        <taxon>Meloidogynidae</taxon>
        <taxon>Meloidogyninae</taxon>
        <taxon>Meloidogyne</taxon>
    </lineage>
</organism>
<keyword evidence="3" id="KW-0687">Ribonucleoprotein</keyword>
<dbReference type="OrthoDB" id="268576at2759"/>
<comment type="similarity">
    <text evidence="1">Belongs to the universal ribosomal protein uL2 family.</text>
</comment>
<dbReference type="EMBL" id="JABEBT010000006">
    <property type="protein sequence ID" value="KAF7639337.1"/>
    <property type="molecule type" value="Genomic_DNA"/>
</dbReference>
<protein>
    <submittedName>
        <fullName evidence="6">Ribosomal_L2_C domain-containing protein</fullName>
    </submittedName>
</protein>
<reference evidence="6" key="1">
    <citation type="journal article" date="2020" name="Ecol. Evol.">
        <title>Genome structure and content of the rice root-knot nematode (Meloidogyne graminicola).</title>
        <authorList>
            <person name="Phan N.T."/>
            <person name="Danchin E.G.J."/>
            <person name="Klopp C."/>
            <person name="Perfus-Barbeoch L."/>
            <person name="Kozlowski D.K."/>
            <person name="Koutsovoulos G.D."/>
            <person name="Lopez-Roques C."/>
            <person name="Bouchez O."/>
            <person name="Zahm M."/>
            <person name="Besnard G."/>
            <person name="Bellafiore S."/>
        </authorList>
    </citation>
    <scope>NUCLEOTIDE SEQUENCE</scope>
    <source>
        <strain evidence="6">VN-18</strain>
    </source>
</reference>
<name>A0A8T0A0F1_9BILA</name>
<dbReference type="Gene3D" id="2.40.50.140">
    <property type="entry name" value="Nucleic acid-binding proteins"/>
    <property type="match status" value="1"/>
</dbReference>
<dbReference type="InterPro" id="IPR022666">
    <property type="entry name" value="Ribosomal_uL2_RNA-bd_dom"/>
</dbReference>
<dbReference type="Pfam" id="PF00181">
    <property type="entry name" value="Ribosomal_L2_N"/>
    <property type="match status" value="1"/>
</dbReference>
<evidence type="ECO:0000256" key="1">
    <source>
        <dbReference type="ARBA" id="ARBA00005636"/>
    </source>
</evidence>
<keyword evidence="7" id="KW-1185">Reference proteome</keyword>
<keyword evidence="2" id="KW-0689">Ribosomal protein</keyword>
<dbReference type="SMART" id="SM01382">
    <property type="entry name" value="Ribosomal_L2_C"/>
    <property type="match status" value="1"/>
</dbReference>
<dbReference type="SUPFAM" id="SSF50249">
    <property type="entry name" value="Nucleic acid-binding proteins"/>
    <property type="match status" value="1"/>
</dbReference>
<evidence type="ECO:0000259" key="5">
    <source>
        <dbReference type="SMART" id="SM01383"/>
    </source>
</evidence>
<feature type="domain" description="Large ribosomal subunit protein uL2 RNA-binding" evidence="5">
    <location>
        <begin position="80"/>
        <end position="161"/>
    </location>
</feature>
<dbReference type="SMART" id="SM01383">
    <property type="entry name" value="Ribosomal_L2"/>
    <property type="match status" value="1"/>
</dbReference>
<sequence>MLKIKGLSPCLNIVATNIFNIYQHKQFLLLPSTLLAFSQRGYPARGTKPKKRLFFDFEHLNEITDGKYTIKPLNVRRMGGRDPATNRKSNIHIGGGVKFDYFMLDLHRRGPTVPNSTYDERVIEVRQDPNRTPHLALVAGSKGKRWIYATQSMKAGQIISSSCYIPKYPTPGVEGNAYPLGALSEGTKVNTVEILPTAKSHVCITEAGSCGEIVRHQEDYTIVRMPNQHEYALKKECIATVGKLSHEDYRSKIYGSPQMHRRFGYRMAGSPKERKDGYSGRKLRRLPPVRVFF</sequence>
<dbReference type="GO" id="GO:0005762">
    <property type="term" value="C:mitochondrial large ribosomal subunit"/>
    <property type="evidence" value="ECO:0007669"/>
    <property type="project" value="TreeGrafter"/>
</dbReference>
<gene>
    <name evidence="6" type="ORF">Mgra_00001301</name>
</gene>
<proteinExistence type="inferred from homology"/>
<dbReference type="AlphaFoldDB" id="A0A8T0A0F1"/>
<dbReference type="SUPFAM" id="SSF50104">
    <property type="entry name" value="Translation proteins SH3-like domain"/>
    <property type="match status" value="1"/>
</dbReference>
<dbReference type="GO" id="GO:0003735">
    <property type="term" value="F:structural constituent of ribosome"/>
    <property type="evidence" value="ECO:0007669"/>
    <property type="project" value="InterPro"/>
</dbReference>
<accession>A0A8T0A0F1</accession>
<evidence type="ECO:0000259" key="4">
    <source>
        <dbReference type="SMART" id="SM01382"/>
    </source>
</evidence>
<dbReference type="Proteomes" id="UP000605970">
    <property type="component" value="Unassembled WGS sequence"/>
</dbReference>
<feature type="domain" description="Large ribosomal subunit protein uL2 C-terminal" evidence="4">
    <location>
        <begin position="172"/>
        <end position="288"/>
    </location>
</feature>
<dbReference type="PANTHER" id="PTHR13691">
    <property type="entry name" value="RIBOSOMAL PROTEIN L2"/>
    <property type="match status" value="1"/>
</dbReference>
<dbReference type="GO" id="GO:0003723">
    <property type="term" value="F:RNA binding"/>
    <property type="evidence" value="ECO:0007669"/>
    <property type="project" value="TreeGrafter"/>
</dbReference>
<dbReference type="InterPro" id="IPR022669">
    <property type="entry name" value="Ribosomal_uL2_C"/>
</dbReference>
<dbReference type="Pfam" id="PF03947">
    <property type="entry name" value="Ribosomal_L2_C"/>
    <property type="match status" value="1"/>
</dbReference>
<dbReference type="GO" id="GO:0032543">
    <property type="term" value="P:mitochondrial translation"/>
    <property type="evidence" value="ECO:0007669"/>
    <property type="project" value="TreeGrafter"/>
</dbReference>
<dbReference type="PANTHER" id="PTHR13691:SF73">
    <property type="entry name" value="LARGE RIBOSOMAL SUBUNIT PROTEIN UL2M"/>
    <property type="match status" value="1"/>
</dbReference>
<evidence type="ECO:0000313" key="6">
    <source>
        <dbReference type="EMBL" id="KAF7639337.1"/>
    </source>
</evidence>
<comment type="caution">
    <text evidence="6">The sequence shown here is derived from an EMBL/GenBank/DDBJ whole genome shotgun (WGS) entry which is preliminary data.</text>
</comment>
<evidence type="ECO:0000313" key="7">
    <source>
        <dbReference type="Proteomes" id="UP000605970"/>
    </source>
</evidence>
<dbReference type="InterPro" id="IPR014722">
    <property type="entry name" value="Rib_uL2_dom2"/>
</dbReference>
<dbReference type="InterPro" id="IPR002171">
    <property type="entry name" value="Ribosomal_uL2"/>
</dbReference>
<dbReference type="InterPro" id="IPR008991">
    <property type="entry name" value="Translation_prot_SH3-like_sf"/>
</dbReference>